<dbReference type="PANTHER" id="PTHR46430:SF2">
    <property type="entry name" value="CHITIN SYNTHASE REGULATORY FACTOR 4"/>
    <property type="match status" value="1"/>
</dbReference>
<feature type="compositionally biased region" description="Polar residues" evidence="2">
    <location>
        <begin position="670"/>
        <end position="690"/>
    </location>
</feature>
<feature type="region of interest" description="Disordered" evidence="2">
    <location>
        <begin position="161"/>
        <end position="208"/>
    </location>
</feature>
<feature type="compositionally biased region" description="Polar residues" evidence="2">
    <location>
        <begin position="172"/>
        <end position="181"/>
    </location>
</feature>
<feature type="compositionally biased region" description="Pro residues" evidence="2">
    <location>
        <begin position="25"/>
        <end position="35"/>
    </location>
</feature>
<name>A0A8E2AS55_9APHY</name>
<proteinExistence type="predicted"/>
<protein>
    <recommendedName>
        <fullName evidence="5">HCP-like protein</fullName>
    </recommendedName>
</protein>
<feature type="region of interest" description="Disordered" evidence="2">
    <location>
        <begin position="612"/>
        <end position="633"/>
    </location>
</feature>
<feature type="compositionally biased region" description="Pro residues" evidence="2">
    <location>
        <begin position="185"/>
        <end position="198"/>
    </location>
</feature>
<keyword evidence="1" id="KW-0677">Repeat</keyword>
<feature type="region of interest" description="Disordered" evidence="2">
    <location>
        <begin position="1"/>
        <end position="149"/>
    </location>
</feature>
<keyword evidence="4" id="KW-1185">Reference proteome</keyword>
<evidence type="ECO:0000256" key="1">
    <source>
        <dbReference type="ARBA" id="ARBA00022737"/>
    </source>
</evidence>
<accession>A0A8E2AS55</accession>
<dbReference type="Pfam" id="PF08238">
    <property type="entry name" value="Sel1"/>
    <property type="match status" value="5"/>
</dbReference>
<feature type="compositionally biased region" description="Basic and acidic residues" evidence="2">
    <location>
        <begin position="785"/>
        <end position="794"/>
    </location>
</feature>
<evidence type="ECO:0000313" key="3">
    <source>
        <dbReference type="EMBL" id="OCH86984.1"/>
    </source>
</evidence>
<dbReference type="InterPro" id="IPR006597">
    <property type="entry name" value="Sel1-like"/>
</dbReference>
<gene>
    <name evidence="3" type="ORF">OBBRIDRAFT_760449</name>
</gene>
<evidence type="ECO:0000313" key="4">
    <source>
        <dbReference type="Proteomes" id="UP000250043"/>
    </source>
</evidence>
<sequence>MANPPVPPRPFDNYDDYVRRKSHESPPPQVPPLPPGFRIVEEDPDVASPPHFEDPLVAPRPHRLQPDLPANMARTLDEQLSQPPDPYRSRSPQPPYGAAPAFPVAYRDPSRGPSPLPPPQGSEWSPWAGTGHPPGALPPHPKYRQPRAEDSLPNSFARLSVSEQPRQHRHTGSNASMSSTYGLPPNSPPQRYGPPPQQPANTTGPPMLTAALPTVASLAAHLNSVQQPGFNPAGQIAWIRDVLSLVERSQQQVSSTSIGSSTDPTVGPIRIGDPELQRLVNVAVPLLLQISAQQQQTPLPPHVVEAIYLRATCEATGAYPQFVPHNPRTAFRNFERAAKAGFYAAWFKLGRDYENFGDMGHAKDCFERGVKFGVVSCLYRMGMAHLMGQLGLPANAEAALPLLVRAAENATIEAPQPAYVYGLLLQNEFTHISIPPALFGPHIPPGSSLQIEARKHLERAAYLNFAPAQYKLGHAYEFAIPPFPFDALLSVQYYSLASQQGEIEADMALSKWFLCGADGAFEKDEALAFTFAEKAARKGLPSAEFAMGYYAEVGVGGPKDIDAAQKWYTKAAQHGNTDAAERLQALSQPAPQALSREEHENITDSRLVRKRTLAKQRSEATPGVQRASMTAGQGQQILDDVKRTSLTSVPAVAAPQGRLPAVTEERIVTPPSNSMSPRPSTSGPPSQGAQSRPFAGAPRYSLADPGVGSNPPSNSSSPKPGLPGSPALMSAREKLRQQTQQQNRPNGAPGSASYPEAPEEDAPPTRPPPGRGPKTFEEMGFTSQKLEEKDCVIM</sequence>
<dbReference type="PANTHER" id="PTHR46430">
    <property type="entry name" value="PROTEIN SKT5-RELATED"/>
    <property type="match status" value="1"/>
</dbReference>
<organism evidence="3 4">
    <name type="scientific">Obba rivulosa</name>
    <dbReference type="NCBI Taxonomy" id="1052685"/>
    <lineage>
        <taxon>Eukaryota</taxon>
        <taxon>Fungi</taxon>
        <taxon>Dikarya</taxon>
        <taxon>Basidiomycota</taxon>
        <taxon>Agaricomycotina</taxon>
        <taxon>Agaricomycetes</taxon>
        <taxon>Polyporales</taxon>
        <taxon>Gelatoporiaceae</taxon>
        <taxon>Obba</taxon>
    </lineage>
</organism>
<dbReference type="Gene3D" id="1.25.40.10">
    <property type="entry name" value="Tetratricopeptide repeat domain"/>
    <property type="match status" value="2"/>
</dbReference>
<dbReference type="SMART" id="SM00671">
    <property type="entry name" value="SEL1"/>
    <property type="match status" value="5"/>
</dbReference>
<dbReference type="EMBL" id="KV722504">
    <property type="protein sequence ID" value="OCH86984.1"/>
    <property type="molecule type" value="Genomic_DNA"/>
</dbReference>
<feature type="compositionally biased region" description="Low complexity" evidence="2">
    <location>
        <begin position="705"/>
        <end position="726"/>
    </location>
</feature>
<evidence type="ECO:0000256" key="2">
    <source>
        <dbReference type="SAM" id="MobiDB-lite"/>
    </source>
</evidence>
<dbReference type="Proteomes" id="UP000250043">
    <property type="component" value="Unassembled WGS sequence"/>
</dbReference>
<reference evidence="3 4" key="1">
    <citation type="submission" date="2016-07" db="EMBL/GenBank/DDBJ databases">
        <title>Draft genome of the white-rot fungus Obba rivulosa 3A-2.</title>
        <authorList>
            <consortium name="DOE Joint Genome Institute"/>
            <person name="Miettinen O."/>
            <person name="Riley R."/>
            <person name="Acob R."/>
            <person name="Barry K."/>
            <person name="Cullen D."/>
            <person name="De Vries R."/>
            <person name="Hainaut M."/>
            <person name="Hatakka A."/>
            <person name="Henrissat B."/>
            <person name="Hilden K."/>
            <person name="Kuo R."/>
            <person name="Labutti K."/>
            <person name="Lipzen A."/>
            <person name="Makela M.R."/>
            <person name="Sandor L."/>
            <person name="Spatafora J.W."/>
            <person name="Grigoriev I.V."/>
            <person name="Hibbett D.S."/>
        </authorList>
    </citation>
    <scope>NUCLEOTIDE SEQUENCE [LARGE SCALE GENOMIC DNA]</scope>
    <source>
        <strain evidence="3 4">3A-2</strain>
    </source>
</reference>
<dbReference type="SUPFAM" id="SSF81901">
    <property type="entry name" value="HCP-like"/>
    <property type="match status" value="2"/>
</dbReference>
<evidence type="ECO:0008006" key="5">
    <source>
        <dbReference type="Google" id="ProtNLM"/>
    </source>
</evidence>
<dbReference type="AlphaFoldDB" id="A0A8E2AS55"/>
<dbReference type="InterPro" id="IPR011990">
    <property type="entry name" value="TPR-like_helical_dom_sf"/>
</dbReference>
<dbReference type="InterPro" id="IPR051726">
    <property type="entry name" value="Chitin_Synth_Reg"/>
</dbReference>
<feature type="region of interest" description="Disordered" evidence="2">
    <location>
        <begin position="655"/>
        <end position="794"/>
    </location>
</feature>
<dbReference type="OrthoDB" id="272077at2759"/>
<feature type="compositionally biased region" description="Pro residues" evidence="2">
    <location>
        <begin position="1"/>
        <end position="10"/>
    </location>
</feature>